<feature type="non-terminal residue" evidence="1">
    <location>
        <position position="98"/>
    </location>
</feature>
<evidence type="ECO:0000313" key="1">
    <source>
        <dbReference type="EMBL" id="MBF4438509.1"/>
    </source>
</evidence>
<name>A0AAW4BNS8_VIBAN</name>
<gene>
    <name evidence="1" type="ORF">ERJ77_29275</name>
</gene>
<feature type="non-terminal residue" evidence="1">
    <location>
        <position position="1"/>
    </location>
</feature>
<accession>A0AAW4BNS8</accession>
<comment type="caution">
    <text evidence="1">The sequence shown here is derived from an EMBL/GenBank/DDBJ whole genome shotgun (WGS) entry which is preliminary data.</text>
</comment>
<sequence length="98" mass="11361">KYLIFEYWLSKQLRIRKTPEINSEHSADSTHNLEQECLVLLKQGLSISAISKRTGKSRTYVKSVAYAFGMEDLFDPTKLKSSVRERVIALAWRGFHRS</sequence>
<protein>
    <submittedName>
        <fullName evidence="1">Transposase</fullName>
    </submittedName>
</protein>
<dbReference type="Proteomes" id="UP000786185">
    <property type="component" value="Unassembled WGS sequence"/>
</dbReference>
<evidence type="ECO:0000313" key="2">
    <source>
        <dbReference type="Proteomes" id="UP000786185"/>
    </source>
</evidence>
<reference evidence="1" key="1">
    <citation type="journal article" date="2021" name="PeerJ">
        <title>Analysis of 44 Vibrio anguillarum genomes reveals high genetic diversity.</title>
        <authorList>
            <person name="Hansen M.J."/>
            <person name="Dalsgaard I."/>
        </authorList>
    </citation>
    <scope>NUCLEOTIDE SEQUENCE</scope>
    <source>
        <strain evidence="1">850617-1/1</strain>
    </source>
</reference>
<organism evidence="1 2">
    <name type="scientific">Vibrio anguillarum</name>
    <name type="common">Listonella anguillarum</name>
    <dbReference type="NCBI Taxonomy" id="55601"/>
    <lineage>
        <taxon>Bacteria</taxon>
        <taxon>Pseudomonadati</taxon>
        <taxon>Pseudomonadota</taxon>
        <taxon>Gammaproteobacteria</taxon>
        <taxon>Vibrionales</taxon>
        <taxon>Vibrionaceae</taxon>
        <taxon>Vibrio</taxon>
    </lineage>
</organism>
<dbReference type="EMBL" id="SCLC01002190">
    <property type="protein sequence ID" value="MBF4438509.1"/>
    <property type="molecule type" value="Genomic_DNA"/>
</dbReference>
<proteinExistence type="predicted"/>
<dbReference type="AlphaFoldDB" id="A0AAW4BNS8"/>